<dbReference type="InterPro" id="IPR006121">
    <property type="entry name" value="HMA_dom"/>
</dbReference>
<keyword evidence="2" id="KW-0479">Metal-binding</keyword>
<dbReference type="GO" id="GO:0046872">
    <property type="term" value="F:metal ion binding"/>
    <property type="evidence" value="ECO:0007669"/>
    <property type="project" value="UniProtKB-KW"/>
</dbReference>
<dbReference type="PANTHER" id="PTHR45811">
    <property type="entry name" value="COPPER TRANSPORT PROTEIN FAMILY-RELATED"/>
    <property type="match status" value="1"/>
</dbReference>
<keyword evidence="4" id="KW-0636">Prenylation</keyword>
<sequence>MSIPSSDKTQKVVLKVEFHDDRIQTKTMKAISGFSGVESLSVDKNGKKFTLIGDIDPVQVVRKLKKLCHVEIVSVGPAKEEKKEEPKIEDKKKDEKEIIAEILKTHEAYYYHMRMAQSYPYYCYKTVEEDHSGCVIC</sequence>
<keyword evidence="1" id="KW-0488">Methylation</keyword>
<comment type="similarity">
    <text evidence="5">Belongs to the HIPP family.</text>
</comment>
<keyword evidence="3" id="KW-0449">Lipoprotein</keyword>
<evidence type="ECO:0000256" key="3">
    <source>
        <dbReference type="ARBA" id="ARBA00023288"/>
    </source>
</evidence>
<protein>
    <recommendedName>
        <fullName evidence="6">HMA domain-containing protein</fullName>
    </recommendedName>
</protein>
<feature type="domain" description="HMA" evidence="6">
    <location>
        <begin position="9"/>
        <end position="75"/>
    </location>
</feature>
<reference evidence="7 8" key="1">
    <citation type="submission" date="2024-03" db="EMBL/GenBank/DDBJ databases">
        <authorList>
            <person name="Martinez-Hernandez J."/>
        </authorList>
    </citation>
    <scope>NUCLEOTIDE SEQUENCE [LARGE SCALE GENOMIC DNA]</scope>
</reference>
<name>A0AAV1W2X6_LUPLU</name>
<evidence type="ECO:0000256" key="4">
    <source>
        <dbReference type="ARBA" id="ARBA00023289"/>
    </source>
</evidence>
<dbReference type="Proteomes" id="UP001497480">
    <property type="component" value="Unassembled WGS sequence"/>
</dbReference>
<dbReference type="AlphaFoldDB" id="A0AAV1W2X6"/>
<evidence type="ECO:0000256" key="2">
    <source>
        <dbReference type="ARBA" id="ARBA00022723"/>
    </source>
</evidence>
<evidence type="ECO:0000256" key="1">
    <source>
        <dbReference type="ARBA" id="ARBA00022481"/>
    </source>
</evidence>
<proteinExistence type="inferred from homology"/>
<dbReference type="EMBL" id="CAXHTB010000003">
    <property type="protein sequence ID" value="CAL0303356.1"/>
    <property type="molecule type" value="Genomic_DNA"/>
</dbReference>
<dbReference type="PROSITE" id="PS50846">
    <property type="entry name" value="HMA_2"/>
    <property type="match status" value="1"/>
</dbReference>
<dbReference type="Gene3D" id="3.30.70.100">
    <property type="match status" value="1"/>
</dbReference>
<evidence type="ECO:0000259" key="6">
    <source>
        <dbReference type="PROSITE" id="PS50846"/>
    </source>
</evidence>
<evidence type="ECO:0000313" key="7">
    <source>
        <dbReference type="EMBL" id="CAL0303356.1"/>
    </source>
</evidence>
<comment type="caution">
    <text evidence="7">The sequence shown here is derived from an EMBL/GenBank/DDBJ whole genome shotgun (WGS) entry which is preliminary data.</text>
</comment>
<gene>
    <name evidence="7" type="ORF">LLUT_LOCUS4416</name>
</gene>
<organism evidence="7 8">
    <name type="scientific">Lupinus luteus</name>
    <name type="common">European yellow lupine</name>
    <dbReference type="NCBI Taxonomy" id="3873"/>
    <lineage>
        <taxon>Eukaryota</taxon>
        <taxon>Viridiplantae</taxon>
        <taxon>Streptophyta</taxon>
        <taxon>Embryophyta</taxon>
        <taxon>Tracheophyta</taxon>
        <taxon>Spermatophyta</taxon>
        <taxon>Magnoliopsida</taxon>
        <taxon>eudicotyledons</taxon>
        <taxon>Gunneridae</taxon>
        <taxon>Pentapetalae</taxon>
        <taxon>rosids</taxon>
        <taxon>fabids</taxon>
        <taxon>Fabales</taxon>
        <taxon>Fabaceae</taxon>
        <taxon>Papilionoideae</taxon>
        <taxon>50 kb inversion clade</taxon>
        <taxon>genistoids sensu lato</taxon>
        <taxon>core genistoids</taxon>
        <taxon>Genisteae</taxon>
        <taxon>Lupinus</taxon>
    </lineage>
</organism>
<evidence type="ECO:0000256" key="5">
    <source>
        <dbReference type="ARBA" id="ARBA00024045"/>
    </source>
</evidence>
<dbReference type="InterPro" id="IPR051863">
    <property type="entry name" value="HIPP"/>
</dbReference>
<evidence type="ECO:0000313" key="8">
    <source>
        <dbReference type="Proteomes" id="UP001497480"/>
    </source>
</evidence>
<keyword evidence="8" id="KW-1185">Reference proteome</keyword>
<accession>A0AAV1W2X6</accession>
<dbReference type="PANTHER" id="PTHR45811:SF80">
    <property type="entry name" value="COPPER TRANSPORT PROTEIN FAMILY-RELATED"/>
    <property type="match status" value="1"/>
</dbReference>